<proteinExistence type="predicted"/>
<organism evidence="2 3">
    <name type="scientific">Pomacea canaliculata</name>
    <name type="common">Golden apple snail</name>
    <dbReference type="NCBI Taxonomy" id="400727"/>
    <lineage>
        <taxon>Eukaryota</taxon>
        <taxon>Metazoa</taxon>
        <taxon>Spiralia</taxon>
        <taxon>Lophotrochozoa</taxon>
        <taxon>Mollusca</taxon>
        <taxon>Gastropoda</taxon>
        <taxon>Caenogastropoda</taxon>
        <taxon>Architaenioglossa</taxon>
        <taxon>Ampullarioidea</taxon>
        <taxon>Ampullariidae</taxon>
        <taxon>Pomacea</taxon>
    </lineage>
</organism>
<keyword evidence="3" id="KW-1185">Reference proteome</keyword>
<accession>A0A2T7PGU6</accession>
<dbReference type="Proteomes" id="UP000245119">
    <property type="component" value="Linkage Group LG4"/>
</dbReference>
<reference evidence="2 3" key="1">
    <citation type="submission" date="2018-04" db="EMBL/GenBank/DDBJ databases">
        <title>The genome of golden apple snail Pomacea canaliculata provides insight into stress tolerance and invasive adaptation.</title>
        <authorList>
            <person name="Liu C."/>
            <person name="Liu B."/>
            <person name="Ren Y."/>
            <person name="Zhang Y."/>
            <person name="Wang H."/>
            <person name="Li S."/>
            <person name="Jiang F."/>
            <person name="Yin L."/>
            <person name="Zhang G."/>
            <person name="Qian W."/>
            <person name="Fan W."/>
        </authorList>
    </citation>
    <scope>NUCLEOTIDE SEQUENCE [LARGE SCALE GENOMIC DNA]</scope>
    <source>
        <strain evidence="2">SZHN2017</strain>
        <tissue evidence="2">Muscle</tissue>
    </source>
</reference>
<evidence type="ECO:0000256" key="1">
    <source>
        <dbReference type="SAM" id="MobiDB-lite"/>
    </source>
</evidence>
<evidence type="ECO:0000313" key="2">
    <source>
        <dbReference type="EMBL" id="PVD32641.1"/>
    </source>
</evidence>
<protein>
    <submittedName>
        <fullName evidence="2">Uncharacterized protein</fullName>
    </submittedName>
</protein>
<dbReference type="AlphaFoldDB" id="A0A2T7PGU6"/>
<gene>
    <name evidence="2" type="ORF">C0Q70_08085</name>
</gene>
<name>A0A2T7PGU6_POMCA</name>
<feature type="region of interest" description="Disordered" evidence="1">
    <location>
        <begin position="94"/>
        <end position="117"/>
    </location>
</feature>
<dbReference type="EMBL" id="PZQS01000004">
    <property type="protein sequence ID" value="PVD32641.1"/>
    <property type="molecule type" value="Genomic_DNA"/>
</dbReference>
<comment type="caution">
    <text evidence="2">The sequence shown here is derived from an EMBL/GenBank/DDBJ whole genome shotgun (WGS) entry which is preliminary data.</text>
</comment>
<evidence type="ECO:0000313" key="3">
    <source>
        <dbReference type="Proteomes" id="UP000245119"/>
    </source>
</evidence>
<sequence length="175" mass="19560">MPSPRARFAEHLATVFRKFRLEMEEDKARRLTTVDHSANTPLPLSLAEMKSKGTVRHAPHEPARARQQTGARPHSWLLSCTAVSLLVIETKPIPDSQAPAPHKRLQPAEGAANGALPPNSPVPTYSFFFLYTHGVRTPTATRPPSLHTKRARLQGRTTLNRFHAAKVISHYFEHI</sequence>